<sequence length="615" mass="69448">EIDYARKPRTSQIRRVSIRNFKGVPLLDLDIPPAQPSDIDAPCMMLLGENSTGKSTTLQAIALALMGEKMRDRMGAAAEDFLPREDSGWQLDDTVTPEVTIEFDTGEPVRLSIDPIAKRFIGEEHPATILFSFGSRRFFGKDLVRRQAASSLKSLFDPFAKLQHPGRWIQSLGNEDFNALARAMREVLVLQEEDRIERDEEGRLFVRAHGRDSPLEKLSDGYRSLMAMVLDVMRGMLEEWGDLENARGIVLVDEVETHLHPRWKLRVMSALRRAMPNVQFIATTHDPLCLRGMRGGEVQVLIRDGNHQIQVLTGLPDVRGLRAEQLLTSDYFGLSSTADPDVESALERLALPIDARSADANIDQETLRPFRLIGDTPIDQIANEALRRFVEEAASSRQIDRSRVPVPPSLEGPKCLAAREHARATKHFSDKPGEKFTFRAYRQQDVADALNKLFHGKCAYCESSIKAVQPTDVEHFRPKGRVAECPEHPGYWWLAARWDNLLASCIDCNRRRYQEAQQLAYDPLTDEVDGRFNLGKGDAFPILGAKYAVIESDDYNAEDAALIDPTRRNPSDHLMWLQERSLSLVGPRMNGDSPDPYGWHTYRVFGLNRQGLVEL</sequence>
<proteinExistence type="predicted"/>
<dbReference type="GO" id="GO:0005524">
    <property type="term" value="F:ATP binding"/>
    <property type="evidence" value="ECO:0007669"/>
    <property type="project" value="InterPro"/>
</dbReference>
<reference evidence="2 4" key="1">
    <citation type="journal article" date="2011" name="Nature">
        <title>The Medicago genome provides insight into the evolution of rhizobial symbioses.</title>
        <authorList>
            <person name="Young N.D."/>
            <person name="Debelle F."/>
            <person name="Oldroyd G.E."/>
            <person name="Geurts R."/>
            <person name="Cannon S.B."/>
            <person name="Udvardi M.K."/>
            <person name="Benedito V.A."/>
            <person name="Mayer K.F."/>
            <person name="Gouzy J."/>
            <person name="Schoof H."/>
            <person name="Van de Peer Y."/>
            <person name="Proost S."/>
            <person name="Cook D.R."/>
            <person name="Meyers B.C."/>
            <person name="Spannagl M."/>
            <person name="Cheung F."/>
            <person name="De Mita S."/>
            <person name="Krishnakumar V."/>
            <person name="Gundlach H."/>
            <person name="Zhou S."/>
            <person name="Mudge J."/>
            <person name="Bharti A.K."/>
            <person name="Murray J.D."/>
            <person name="Naoumkina M.A."/>
            <person name="Rosen B."/>
            <person name="Silverstein K.A."/>
            <person name="Tang H."/>
            <person name="Rombauts S."/>
            <person name="Zhao P.X."/>
            <person name="Zhou P."/>
            <person name="Barbe V."/>
            <person name="Bardou P."/>
            <person name="Bechner M."/>
            <person name="Bellec A."/>
            <person name="Berger A."/>
            <person name="Berges H."/>
            <person name="Bidwell S."/>
            <person name="Bisseling T."/>
            <person name="Choisne N."/>
            <person name="Couloux A."/>
            <person name="Denny R."/>
            <person name="Deshpande S."/>
            <person name="Dai X."/>
            <person name="Doyle J.J."/>
            <person name="Dudez A.M."/>
            <person name="Farmer A.D."/>
            <person name="Fouteau S."/>
            <person name="Franken C."/>
            <person name="Gibelin C."/>
            <person name="Gish J."/>
            <person name="Goldstein S."/>
            <person name="Gonzalez A.J."/>
            <person name="Green P.J."/>
            <person name="Hallab A."/>
            <person name="Hartog M."/>
            <person name="Hua A."/>
            <person name="Humphray S.J."/>
            <person name="Jeong D.H."/>
            <person name="Jing Y."/>
            <person name="Jocker A."/>
            <person name="Kenton S.M."/>
            <person name="Kim D.J."/>
            <person name="Klee K."/>
            <person name="Lai H."/>
            <person name="Lang C."/>
            <person name="Lin S."/>
            <person name="Macmil S.L."/>
            <person name="Magdelenat G."/>
            <person name="Matthews L."/>
            <person name="McCorrison J."/>
            <person name="Monaghan E.L."/>
            <person name="Mun J.H."/>
            <person name="Najar F.Z."/>
            <person name="Nicholson C."/>
            <person name="Noirot C."/>
            <person name="O'Bleness M."/>
            <person name="Paule C.R."/>
            <person name="Poulain J."/>
            <person name="Prion F."/>
            <person name="Qin B."/>
            <person name="Qu C."/>
            <person name="Retzel E.F."/>
            <person name="Riddle C."/>
            <person name="Sallet E."/>
            <person name="Samain S."/>
            <person name="Samson N."/>
            <person name="Sanders I."/>
            <person name="Saurat O."/>
            <person name="Scarpelli C."/>
            <person name="Schiex T."/>
            <person name="Segurens B."/>
            <person name="Severin A.J."/>
            <person name="Sherrier D.J."/>
            <person name="Shi R."/>
            <person name="Sims S."/>
            <person name="Singer S.R."/>
            <person name="Sinharoy S."/>
            <person name="Sterck L."/>
            <person name="Viollet A."/>
            <person name="Wang B.B."/>
            <person name="Wang K."/>
            <person name="Wang M."/>
            <person name="Wang X."/>
            <person name="Warfsmann J."/>
            <person name="Weissenbach J."/>
            <person name="White D.D."/>
            <person name="White J.D."/>
            <person name="Wiley G.B."/>
            <person name="Wincker P."/>
            <person name="Xing Y."/>
            <person name="Yang L."/>
            <person name="Yao Z."/>
            <person name="Ying F."/>
            <person name="Zhai J."/>
            <person name="Zhou L."/>
            <person name="Zuber A."/>
            <person name="Denarie J."/>
            <person name="Dixon R.A."/>
            <person name="May G.D."/>
            <person name="Schwartz D.C."/>
            <person name="Rogers J."/>
            <person name="Quetier F."/>
            <person name="Town C.D."/>
            <person name="Roe B.A."/>
        </authorList>
    </citation>
    <scope>NUCLEOTIDE SEQUENCE [LARGE SCALE GENOMIC DNA]</scope>
    <source>
        <strain evidence="2">A17</strain>
        <strain evidence="3 4">cv. Jemalong A17</strain>
    </source>
</reference>
<evidence type="ECO:0000259" key="1">
    <source>
        <dbReference type="SMART" id="SM00382"/>
    </source>
</evidence>
<feature type="non-terminal residue" evidence="2">
    <location>
        <position position="1"/>
    </location>
</feature>
<accession>A0A072TCY4</accession>
<dbReference type="HOGENOM" id="CLU_444549_0_0_1"/>
<name>A0A072TCY4_MEDTR</name>
<protein>
    <submittedName>
        <fullName evidence="2">AAA ATPase, putative</fullName>
    </submittedName>
</protein>
<dbReference type="AlphaFoldDB" id="A0A072TCY4"/>
<dbReference type="PANTHER" id="PTHR43581:SF2">
    <property type="entry name" value="EXCINUCLEASE ATPASE SUBUNIT"/>
    <property type="match status" value="1"/>
</dbReference>
<dbReference type="InterPro" id="IPR027417">
    <property type="entry name" value="P-loop_NTPase"/>
</dbReference>
<dbReference type="Proteomes" id="UP000002051">
    <property type="component" value="Unassembled WGS sequence"/>
</dbReference>
<gene>
    <name evidence="2" type="ORF">MTR_1231s0010</name>
</gene>
<dbReference type="InterPro" id="IPR003959">
    <property type="entry name" value="ATPase_AAA_core"/>
</dbReference>
<dbReference type="SUPFAM" id="SSF52540">
    <property type="entry name" value="P-loop containing nucleoside triphosphate hydrolases"/>
    <property type="match status" value="1"/>
</dbReference>
<dbReference type="Pfam" id="PF13304">
    <property type="entry name" value="AAA_21"/>
    <property type="match status" value="1"/>
</dbReference>
<feature type="non-terminal residue" evidence="2">
    <location>
        <position position="615"/>
    </location>
</feature>
<dbReference type="InterPro" id="IPR003593">
    <property type="entry name" value="AAA+_ATPase"/>
</dbReference>
<dbReference type="InterPro" id="IPR003615">
    <property type="entry name" value="HNH_nuc"/>
</dbReference>
<dbReference type="EnsemblPlants" id="KEH15374">
    <property type="protein sequence ID" value="KEH15374"/>
    <property type="gene ID" value="MTR_1231s0010"/>
</dbReference>
<keyword evidence="4" id="KW-1185">Reference proteome</keyword>
<dbReference type="GO" id="GO:0006302">
    <property type="term" value="P:double-strand break repair"/>
    <property type="evidence" value="ECO:0007669"/>
    <property type="project" value="InterPro"/>
</dbReference>
<dbReference type="GO" id="GO:0016887">
    <property type="term" value="F:ATP hydrolysis activity"/>
    <property type="evidence" value="ECO:0007669"/>
    <property type="project" value="InterPro"/>
</dbReference>
<dbReference type="SMART" id="SM00382">
    <property type="entry name" value="AAA"/>
    <property type="match status" value="1"/>
</dbReference>
<dbReference type="CDD" id="cd00085">
    <property type="entry name" value="HNHc"/>
    <property type="match status" value="1"/>
</dbReference>
<organism evidence="2 4">
    <name type="scientific">Medicago truncatula</name>
    <name type="common">Barrel medic</name>
    <name type="synonym">Medicago tribuloides</name>
    <dbReference type="NCBI Taxonomy" id="3880"/>
    <lineage>
        <taxon>Eukaryota</taxon>
        <taxon>Viridiplantae</taxon>
        <taxon>Streptophyta</taxon>
        <taxon>Embryophyta</taxon>
        <taxon>Tracheophyta</taxon>
        <taxon>Spermatophyta</taxon>
        <taxon>Magnoliopsida</taxon>
        <taxon>eudicotyledons</taxon>
        <taxon>Gunneridae</taxon>
        <taxon>Pentapetalae</taxon>
        <taxon>rosids</taxon>
        <taxon>fabids</taxon>
        <taxon>Fabales</taxon>
        <taxon>Fabaceae</taxon>
        <taxon>Papilionoideae</taxon>
        <taxon>50 kb inversion clade</taxon>
        <taxon>NPAAA clade</taxon>
        <taxon>Hologalegina</taxon>
        <taxon>IRL clade</taxon>
        <taxon>Trifolieae</taxon>
        <taxon>Medicago</taxon>
    </lineage>
</organism>
<dbReference type="PANTHER" id="PTHR43581">
    <property type="entry name" value="ATP/GTP PHOSPHATASE"/>
    <property type="match status" value="1"/>
</dbReference>
<reference evidence="2 4" key="2">
    <citation type="journal article" date="2014" name="BMC Genomics">
        <title>An improved genome release (version Mt4.0) for the model legume Medicago truncatula.</title>
        <authorList>
            <person name="Tang H."/>
            <person name="Krishnakumar V."/>
            <person name="Bidwell S."/>
            <person name="Rosen B."/>
            <person name="Chan A."/>
            <person name="Zhou S."/>
            <person name="Gentzbittel L."/>
            <person name="Childs K.L."/>
            <person name="Yandell M."/>
            <person name="Gundlach H."/>
            <person name="Mayer K.F."/>
            <person name="Schwartz D.C."/>
            <person name="Town C.D."/>
        </authorList>
    </citation>
    <scope>GENOME REANNOTATION</scope>
    <source>
        <strain evidence="2">A17</strain>
        <strain evidence="3 4">cv. Jemalong A17</strain>
    </source>
</reference>
<dbReference type="EMBL" id="KL403955">
    <property type="protein sequence ID" value="KEH15374.1"/>
    <property type="molecule type" value="Genomic_DNA"/>
</dbReference>
<dbReference type="Gene3D" id="3.40.50.300">
    <property type="entry name" value="P-loop containing nucleotide triphosphate hydrolases"/>
    <property type="match status" value="1"/>
</dbReference>
<evidence type="ECO:0000313" key="3">
    <source>
        <dbReference type="EnsemblPlants" id="KEH15374"/>
    </source>
</evidence>
<evidence type="ECO:0000313" key="2">
    <source>
        <dbReference type="EMBL" id="KEH15374.1"/>
    </source>
</evidence>
<dbReference type="InterPro" id="IPR051396">
    <property type="entry name" value="Bact_Antivir_Def_Nuclease"/>
</dbReference>
<reference evidence="3" key="3">
    <citation type="submission" date="2015-06" db="UniProtKB">
        <authorList>
            <consortium name="EnsemblPlants"/>
        </authorList>
    </citation>
    <scope>IDENTIFICATION</scope>
    <source>
        <strain evidence="3">cv. Jemalong A17</strain>
    </source>
</reference>
<evidence type="ECO:0000313" key="4">
    <source>
        <dbReference type="Proteomes" id="UP000002051"/>
    </source>
</evidence>
<feature type="domain" description="AAA+ ATPase" evidence="1">
    <location>
        <begin position="40"/>
        <end position="304"/>
    </location>
</feature>
<dbReference type="Gene3D" id="1.10.30.50">
    <property type="match status" value="1"/>
</dbReference>